<reference evidence="1 2" key="1">
    <citation type="submission" date="2017-11" db="EMBL/GenBank/DDBJ databases">
        <title>Complete genome sequence of Streptomyces lavendulae subsp. lavendulae CCM 3239 (formerly 'Streptomyces aureofaciens CCM 3239'), the producer of the angucycline-type antibiotic auricin.</title>
        <authorList>
            <person name="Busche T."/>
            <person name="Novakova R."/>
            <person name="Al'Dilaimi A."/>
            <person name="Homerova D."/>
            <person name="Feckova L."/>
            <person name="Rezuchova B."/>
            <person name="Mingyar E."/>
            <person name="Csolleiova D."/>
            <person name="Bekeova C."/>
            <person name="Winkler A."/>
            <person name="Sevcikova B."/>
            <person name="Kalinowski J."/>
            <person name="Kormanec J."/>
            <person name="Ruckert C."/>
        </authorList>
    </citation>
    <scope>NUCLEOTIDE SEQUENCE [LARGE SCALE GENOMIC DNA]</scope>
    <source>
        <strain evidence="1 2">CCM 3239</strain>
    </source>
</reference>
<dbReference type="AlphaFoldDB" id="A0A2K8PNV7"/>
<gene>
    <name evidence="1" type="ORF">SLAV_33135</name>
</gene>
<name>A0A2K8PNV7_STRLA</name>
<dbReference type="Proteomes" id="UP000231791">
    <property type="component" value="Chromosome"/>
</dbReference>
<evidence type="ECO:0000313" key="1">
    <source>
        <dbReference type="EMBL" id="ATZ28399.1"/>
    </source>
</evidence>
<organism evidence="1 2">
    <name type="scientific">Streptomyces lavendulae subsp. lavendulae</name>
    <dbReference type="NCBI Taxonomy" id="58340"/>
    <lineage>
        <taxon>Bacteria</taxon>
        <taxon>Bacillati</taxon>
        <taxon>Actinomycetota</taxon>
        <taxon>Actinomycetes</taxon>
        <taxon>Kitasatosporales</taxon>
        <taxon>Streptomycetaceae</taxon>
        <taxon>Streptomyces</taxon>
    </lineage>
</organism>
<keyword evidence="2" id="KW-1185">Reference proteome</keyword>
<sequence length="198" mass="21325">MRRPYAGAVPARDPICPRAGRPRAVPAVNLHVHRSEPASRPSRRGRASRYNPVMTLTPHRSGALLLALSAALFPVLASPAAASADPGPLRHHRHTAEEITRFLTTFYGKHGPTEQDRALRVSQQLKTKQEHTRDSDVLLCSVSAPREIEVGPATVAPSAGVGWATVTTSWDSGATDTFTAYVRLDSLPIQLDDVICAG</sequence>
<proteinExistence type="predicted"/>
<dbReference type="EMBL" id="CP024985">
    <property type="protein sequence ID" value="ATZ28399.1"/>
    <property type="molecule type" value="Genomic_DNA"/>
</dbReference>
<protein>
    <submittedName>
        <fullName evidence="1">Uncharacterized protein</fullName>
    </submittedName>
</protein>
<dbReference type="KEGG" id="slx:SLAV_33135"/>
<accession>A0A2K8PNV7</accession>
<evidence type="ECO:0000313" key="2">
    <source>
        <dbReference type="Proteomes" id="UP000231791"/>
    </source>
</evidence>